<protein>
    <recommendedName>
        <fullName evidence="2">Pilus assembly protein TadE</fullName>
    </recommendedName>
</protein>
<name>A0A645GG87_9ZZZZ</name>
<evidence type="ECO:0008006" key="2">
    <source>
        <dbReference type="Google" id="ProtNLM"/>
    </source>
</evidence>
<organism evidence="1">
    <name type="scientific">bioreactor metagenome</name>
    <dbReference type="NCBI Taxonomy" id="1076179"/>
    <lineage>
        <taxon>unclassified sequences</taxon>
        <taxon>metagenomes</taxon>
        <taxon>ecological metagenomes</taxon>
    </lineage>
</organism>
<evidence type="ECO:0000313" key="1">
    <source>
        <dbReference type="EMBL" id="MPN25937.1"/>
    </source>
</evidence>
<accession>A0A645GG87</accession>
<gene>
    <name evidence="1" type="ORF">SDC9_173358</name>
</gene>
<dbReference type="EMBL" id="VSSQ01075304">
    <property type="protein sequence ID" value="MPN25937.1"/>
    <property type="molecule type" value="Genomic_DNA"/>
</dbReference>
<comment type="caution">
    <text evidence="1">The sequence shown here is derived from an EMBL/GenBank/DDBJ whole genome shotgun (WGS) entry which is preliminary data.</text>
</comment>
<proteinExistence type="predicted"/>
<sequence length="180" mass="20110">MKRSATGRRRIRRQRGAAMFESMVALLVLCLLFFAMLQIFQWCLQTMLCEYSAFYGSKSVALGYRPNFCLRATRVAAIGASGPRMGRTDITETEGAELYMTEGDASGVYYKYWYPQRSSDPELTLSAGTGDMASATIQLKNAPLLSSIFANFTGLFLIDKTPEPSATISTYNYSKLFMEE</sequence>
<reference evidence="1" key="1">
    <citation type="submission" date="2019-08" db="EMBL/GenBank/DDBJ databases">
        <authorList>
            <person name="Kucharzyk K."/>
            <person name="Murdoch R.W."/>
            <person name="Higgins S."/>
            <person name="Loffler F."/>
        </authorList>
    </citation>
    <scope>NUCLEOTIDE SEQUENCE</scope>
</reference>
<dbReference type="AlphaFoldDB" id="A0A645GG87"/>